<name>A0A4P7HLP3_9RHOB</name>
<feature type="compositionally biased region" description="Pro residues" evidence="1">
    <location>
        <begin position="17"/>
        <end position="33"/>
    </location>
</feature>
<feature type="compositionally biased region" description="Basic residues" evidence="1">
    <location>
        <begin position="1"/>
        <end position="12"/>
    </location>
</feature>
<feature type="region of interest" description="Disordered" evidence="1">
    <location>
        <begin position="1"/>
        <end position="97"/>
    </location>
</feature>
<accession>A0A4P7HLP3</accession>
<organism evidence="2 3">
    <name type="scientific">Paracoccus liaowanqingii</name>
    <dbReference type="NCBI Taxonomy" id="2560053"/>
    <lineage>
        <taxon>Bacteria</taxon>
        <taxon>Pseudomonadati</taxon>
        <taxon>Pseudomonadota</taxon>
        <taxon>Alphaproteobacteria</taxon>
        <taxon>Rhodobacterales</taxon>
        <taxon>Paracoccaceae</taxon>
        <taxon>Paracoccus</taxon>
    </lineage>
</organism>
<evidence type="ECO:0000313" key="3">
    <source>
        <dbReference type="Proteomes" id="UP000296374"/>
    </source>
</evidence>
<proteinExistence type="predicted"/>
<sequence>MPSRPRPGRPRFRSSPSPKPRQPRPPRPTPRMTPRPRPHRPTKRSRFWQDGPDAPASGPFSCAPRMKPQSGRDVGLRSGSSRPYLVKHSCPMLSVGQ</sequence>
<protein>
    <submittedName>
        <fullName evidence="2">Uncharacterized protein</fullName>
    </submittedName>
</protein>
<evidence type="ECO:0000313" key="2">
    <source>
        <dbReference type="EMBL" id="QBX34543.1"/>
    </source>
</evidence>
<dbReference type="KEGG" id="plia:E4191_07320"/>
<reference evidence="3" key="1">
    <citation type="submission" date="2019-03" db="EMBL/GenBank/DDBJ databases">
        <authorList>
            <person name="Li J."/>
        </authorList>
    </citation>
    <scope>NUCLEOTIDE SEQUENCE [LARGE SCALE GENOMIC DNA]</scope>
    <source>
        <strain evidence="3">2251</strain>
    </source>
</reference>
<feature type="compositionally biased region" description="Basic residues" evidence="1">
    <location>
        <begin position="34"/>
        <end position="46"/>
    </location>
</feature>
<dbReference type="AlphaFoldDB" id="A0A4P7HLP3"/>
<gene>
    <name evidence="2" type="ORF">E4191_07320</name>
</gene>
<evidence type="ECO:0000256" key="1">
    <source>
        <dbReference type="SAM" id="MobiDB-lite"/>
    </source>
</evidence>
<dbReference type="EMBL" id="CP038439">
    <property type="protein sequence ID" value="QBX34543.1"/>
    <property type="molecule type" value="Genomic_DNA"/>
</dbReference>
<dbReference type="Proteomes" id="UP000296374">
    <property type="component" value="Chromosome"/>
</dbReference>